<keyword evidence="15" id="KW-1185">Reference proteome</keyword>
<feature type="compositionally biased region" description="Low complexity" evidence="12">
    <location>
        <begin position="80"/>
        <end position="91"/>
    </location>
</feature>
<keyword evidence="2" id="KW-0813">Transport</keyword>
<dbReference type="InterPro" id="IPR011577">
    <property type="entry name" value="Cyt_b561_bac/Ni-Hgenase"/>
</dbReference>
<keyword evidence="3" id="KW-1003">Cell membrane</keyword>
<evidence type="ECO:0000256" key="3">
    <source>
        <dbReference type="ARBA" id="ARBA00022475"/>
    </source>
</evidence>
<dbReference type="Proteomes" id="UP000266841">
    <property type="component" value="Unassembled WGS sequence"/>
</dbReference>
<dbReference type="GO" id="GO:0009055">
    <property type="term" value="F:electron transfer activity"/>
    <property type="evidence" value="ECO:0007669"/>
    <property type="project" value="InterPro"/>
</dbReference>
<evidence type="ECO:0000313" key="14">
    <source>
        <dbReference type="EMBL" id="EJK74981.1"/>
    </source>
</evidence>
<evidence type="ECO:0000259" key="13">
    <source>
        <dbReference type="Pfam" id="PF01292"/>
    </source>
</evidence>
<evidence type="ECO:0000256" key="4">
    <source>
        <dbReference type="ARBA" id="ARBA00022617"/>
    </source>
</evidence>
<feature type="non-terminal residue" evidence="14">
    <location>
        <position position="1"/>
    </location>
</feature>
<dbReference type="InterPro" id="IPR052168">
    <property type="entry name" value="Cytochrome_b561_oxidase"/>
</dbReference>
<evidence type="ECO:0000313" key="15">
    <source>
        <dbReference type="Proteomes" id="UP000266841"/>
    </source>
</evidence>
<proteinExistence type="inferred from homology"/>
<dbReference type="GO" id="GO:0046872">
    <property type="term" value="F:metal ion binding"/>
    <property type="evidence" value="ECO:0007669"/>
    <property type="project" value="UniProtKB-KW"/>
</dbReference>
<evidence type="ECO:0000256" key="6">
    <source>
        <dbReference type="ARBA" id="ARBA00022723"/>
    </source>
</evidence>
<dbReference type="GO" id="GO:0022904">
    <property type="term" value="P:respiratory electron transport chain"/>
    <property type="evidence" value="ECO:0007669"/>
    <property type="project" value="InterPro"/>
</dbReference>
<dbReference type="GO" id="GO:0005886">
    <property type="term" value="C:plasma membrane"/>
    <property type="evidence" value="ECO:0007669"/>
    <property type="project" value="UniProtKB-SubCell"/>
</dbReference>
<evidence type="ECO:0000256" key="2">
    <source>
        <dbReference type="ARBA" id="ARBA00022448"/>
    </source>
</evidence>
<organism evidence="14 15">
    <name type="scientific">Thalassiosira oceanica</name>
    <name type="common">Marine diatom</name>
    <dbReference type="NCBI Taxonomy" id="159749"/>
    <lineage>
        <taxon>Eukaryota</taxon>
        <taxon>Sar</taxon>
        <taxon>Stramenopiles</taxon>
        <taxon>Ochrophyta</taxon>
        <taxon>Bacillariophyta</taxon>
        <taxon>Coscinodiscophyceae</taxon>
        <taxon>Thalassiosirophycidae</taxon>
        <taxon>Thalassiosirales</taxon>
        <taxon>Thalassiosiraceae</taxon>
        <taxon>Thalassiosira</taxon>
    </lineage>
</organism>
<keyword evidence="6" id="KW-0479">Metal-binding</keyword>
<comment type="similarity">
    <text evidence="11">Belongs to the cytochrome b561 family.</text>
</comment>
<dbReference type="AlphaFoldDB" id="K0TL43"/>
<feature type="region of interest" description="Disordered" evidence="12">
    <location>
        <begin position="1"/>
        <end position="48"/>
    </location>
</feature>
<keyword evidence="9" id="KW-0408">Iron</keyword>
<dbReference type="InterPro" id="IPR016174">
    <property type="entry name" value="Di-haem_cyt_TM"/>
</dbReference>
<keyword evidence="4" id="KW-0349">Heme</keyword>
<evidence type="ECO:0000256" key="9">
    <source>
        <dbReference type="ARBA" id="ARBA00023004"/>
    </source>
</evidence>
<keyword evidence="10" id="KW-0472">Membrane</keyword>
<name>K0TL43_THAOC</name>
<evidence type="ECO:0000256" key="12">
    <source>
        <dbReference type="SAM" id="MobiDB-lite"/>
    </source>
</evidence>
<comment type="caution">
    <text evidence="14">The sequence shown here is derived from an EMBL/GenBank/DDBJ whole genome shotgun (WGS) entry which is preliminary data.</text>
</comment>
<gene>
    <name evidence="14" type="ORF">THAOC_03309</name>
</gene>
<feature type="region of interest" description="Disordered" evidence="12">
    <location>
        <begin position="66"/>
        <end position="91"/>
    </location>
</feature>
<dbReference type="GO" id="GO:0020037">
    <property type="term" value="F:heme binding"/>
    <property type="evidence" value="ECO:0007669"/>
    <property type="project" value="TreeGrafter"/>
</dbReference>
<sequence length="291" mass="31249">TPEIEIARFQSEARHTQPNQTERPPSPGIRRSPRPVRRPSADPALAQPMGFTSSDVAVFLSARRDEASANDTPGSQYDAGSRLSTEGSSSSHLHRLHQLAITTETCRLDFTPSLRLTITGQVVAVPLTGSIACVLAAQQAPKGEKGPWMYRHKSLGLLTGLIVAPRLGYRIFKSASYKIGHPVGTGPVEGKIADLSHLLLYGFMTIMPATGSCVCEIARVPGKNSLNPKSGDTGSAEPNGAIAKQSFSIHKTMGVYGKYLVPIHVAGAFKHTMQGHAIWSRISPFGRPPMH</sequence>
<feature type="domain" description="Cytochrome b561 bacterial/Ni-hydrogenase" evidence="13">
    <location>
        <begin position="149"/>
        <end position="281"/>
    </location>
</feature>
<keyword evidence="8" id="KW-1133">Transmembrane helix</keyword>
<evidence type="ECO:0000256" key="8">
    <source>
        <dbReference type="ARBA" id="ARBA00022989"/>
    </source>
</evidence>
<dbReference type="PANTHER" id="PTHR30529:SF1">
    <property type="entry name" value="CYTOCHROME B561 HOMOLOG 2"/>
    <property type="match status" value="1"/>
</dbReference>
<evidence type="ECO:0000256" key="1">
    <source>
        <dbReference type="ARBA" id="ARBA00004651"/>
    </source>
</evidence>
<reference evidence="14 15" key="1">
    <citation type="journal article" date="2012" name="Genome Biol.">
        <title>Genome and low-iron response of an oceanic diatom adapted to chronic iron limitation.</title>
        <authorList>
            <person name="Lommer M."/>
            <person name="Specht M."/>
            <person name="Roy A.S."/>
            <person name="Kraemer L."/>
            <person name="Andreson R."/>
            <person name="Gutowska M.A."/>
            <person name="Wolf J."/>
            <person name="Bergner S.V."/>
            <person name="Schilhabel M.B."/>
            <person name="Klostermeier U.C."/>
            <person name="Beiko R.G."/>
            <person name="Rosenstiel P."/>
            <person name="Hippler M."/>
            <person name="Laroche J."/>
        </authorList>
    </citation>
    <scope>NUCLEOTIDE SEQUENCE [LARGE SCALE GENOMIC DNA]</scope>
    <source>
        <strain evidence="14 15">CCMP1005</strain>
    </source>
</reference>
<dbReference type="OrthoDB" id="198925at2759"/>
<dbReference type="PANTHER" id="PTHR30529">
    <property type="entry name" value="CYTOCHROME B561"/>
    <property type="match status" value="1"/>
</dbReference>
<dbReference type="EMBL" id="AGNL01003211">
    <property type="protein sequence ID" value="EJK74981.1"/>
    <property type="molecule type" value="Genomic_DNA"/>
</dbReference>
<dbReference type="SUPFAM" id="SSF81342">
    <property type="entry name" value="Transmembrane di-heme cytochromes"/>
    <property type="match status" value="1"/>
</dbReference>
<evidence type="ECO:0000256" key="11">
    <source>
        <dbReference type="ARBA" id="ARBA00037975"/>
    </source>
</evidence>
<evidence type="ECO:0000256" key="5">
    <source>
        <dbReference type="ARBA" id="ARBA00022692"/>
    </source>
</evidence>
<keyword evidence="5" id="KW-0812">Transmembrane</keyword>
<evidence type="ECO:0000256" key="7">
    <source>
        <dbReference type="ARBA" id="ARBA00022982"/>
    </source>
</evidence>
<dbReference type="Pfam" id="PF01292">
    <property type="entry name" value="Ni_hydr_CYTB"/>
    <property type="match status" value="1"/>
</dbReference>
<evidence type="ECO:0000256" key="10">
    <source>
        <dbReference type="ARBA" id="ARBA00023136"/>
    </source>
</evidence>
<dbReference type="eggNOG" id="ENOG502TDV9">
    <property type="taxonomic scope" value="Eukaryota"/>
</dbReference>
<accession>K0TL43</accession>
<protein>
    <recommendedName>
        <fullName evidence="13">Cytochrome b561 bacterial/Ni-hydrogenase domain-containing protein</fullName>
    </recommendedName>
</protein>
<keyword evidence="7" id="KW-0249">Electron transport</keyword>
<comment type="subcellular location">
    <subcellularLocation>
        <location evidence="1">Cell membrane</location>
        <topology evidence="1">Multi-pass membrane protein</topology>
    </subcellularLocation>
</comment>